<dbReference type="EMBL" id="JBFAEG010000030">
    <property type="protein sequence ID" value="MEU5711884.1"/>
    <property type="molecule type" value="Genomic_DNA"/>
</dbReference>
<evidence type="ECO:0000313" key="3">
    <source>
        <dbReference type="Proteomes" id="UP001551011"/>
    </source>
</evidence>
<proteinExistence type="predicted"/>
<keyword evidence="3" id="KW-1185">Reference proteome</keyword>
<feature type="chain" id="PRO_5047498003" description="Secreted protein" evidence="1">
    <location>
        <begin position="32"/>
        <end position="187"/>
    </location>
</feature>
<comment type="caution">
    <text evidence="2">The sequence shown here is derived from an EMBL/GenBank/DDBJ whole genome shotgun (WGS) entry which is preliminary data.</text>
</comment>
<evidence type="ECO:0000256" key="1">
    <source>
        <dbReference type="SAM" id="SignalP"/>
    </source>
</evidence>
<dbReference type="RefSeq" id="WP_030646042.1">
    <property type="nucleotide sequence ID" value="NZ_JBEXDP010000059.1"/>
</dbReference>
<organism evidence="2 3">
    <name type="scientific">Streptomyces flaveolus</name>
    <dbReference type="NCBI Taxonomy" id="67297"/>
    <lineage>
        <taxon>Bacteria</taxon>
        <taxon>Bacillati</taxon>
        <taxon>Actinomycetota</taxon>
        <taxon>Actinomycetes</taxon>
        <taxon>Kitasatosporales</taxon>
        <taxon>Streptomycetaceae</taxon>
        <taxon>Streptomyces</taxon>
    </lineage>
</organism>
<protein>
    <recommendedName>
        <fullName evidence="4">Secreted protein</fullName>
    </recommendedName>
</protein>
<reference evidence="2 3" key="1">
    <citation type="submission" date="2024-06" db="EMBL/GenBank/DDBJ databases">
        <title>The Natural Products Discovery Center: Release of the First 8490 Sequenced Strains for Exploring Actinobacteria Biosynthetic Diversity.</title>
        <authorList>
            <person name="Kalkreuter E."/>
            <person name="Kautsar S.A."/>
            <person name="Yang D."/>
            <person name="Bader C.D."/>
            <person name="Teijaro C.N."/>
            <person name="Fluegel L."/>
            <person name="Davis C.M."/>
            <person name="Simpson J.R."/>
            <person name="Lauterbach L."/>
            <person name="Steele A.D."/>
            <person name="Gui C."/>
            <person name="Meng S."/>
            <person name="Li G."/>
            <person name="Viehrig K."/>
            <person name="Ye F."/>
            <person name="Su P."/>
            <person name="Kiefer A.F."/>
            <person name="Nichols A."/>
            <person name="Cepeda A.J."/>
            <person name="Yan W."/>
            <person name="Fan B."/>
            <person name="Jiang Y."/>
            <person name="Adhikari A."/>
            <person name="Zheng C.-J."/>
            <person name="Schuster L."/>
            <person name="Cowan T.M."/>
            <person name="Smanski M.J."/>
            <person name="Chevrette M.G."/>
            <person name="De Carvalho L.P.S."/>
            <person name="Shen B."/>
        </authorList>
    </citation>
    <scope>NUCLEOTIDE SEQUENCE [LARGE SCALE GENOMIC DNA]</scope>
    <source>
        <strain evidence="2 3">NPDC020594</strain>
    </source>
</reference>
<evidence type="ECO:0008006" key="4">
    <source>
        <dbReference type="Google" id="ProtNLM"/>
    </source>
</evidence>
<keyword evidence="1" id="KW-0732">Signal</keyword>
<dbReference type="Proteomes" id="UP001551011">
    <property type="component" value="Unassembled WGS sequence"/>
</dbReference>
<feature type="signal peptide" evidence="1">
    <location>
        <begin position="1"/>
        <end position="31"/>
    </location>
</feature>
<evidence type="ECO:0000313" key="2">
    <source>
        <dbReference type="EMBL" id="MEU5711884.1"/>
    </source>
</evidence>
<sequence>MVSGLKRRGASAVATALLAAGTIVAPTAAEAAPAPSSGTAALAPGSPAVLPTQVILGRNVTFGGGVPVGGWYSLSVYPSGSYSYSGHMHDSGAPSYNFAGVCVVRFSNGTAFVFQTAGRMHGTFESGSRDYNWSRSNTRRAIRDAWRDSGGGWNARCTNKVNVNLGSLVDSTIQAVGYAAKVIAIVA</sequence>
<accession>A0ABV3AIU9</accession>
<gene>
    <name evidence="2" type="ORF">AB0H04_34370</name>
</gene>
<name>A0ABV3AIU9_9ACTN</name>